<keyword evidence="11" id="KW-1185">Reference proteome</keyword>
<feature type="compositionally biased region" description="Basic and acidic residues" evidence="7">
    <location>
        <begin position="317"/>
        <end position="366"/>
    </location>
</feature>
<name>A0ABQ3CPT0_9ACTN</name>
<dbReference type="InterPro" id="IPR036640">
    <property type="entry name" value="ABC1_TM_sf"/>
</dbReference>
<dbReference type="RefSeq" id="WP_189887517.1">
    <property type="nucleotide sequence ID" value="NZ_BMVN01000012.1"/>
</dbReference>
<feature type="domain" description="ABC transporter" evidence="8">
    <location>
        <begin position="389"/>
        <end position="614"/>
    </location>
</feature>
<dbReference type="InterPro" id="IPR003593">
    <property type="entry name" value="AAA+_ATPase"/>
</dbReference>
<proteinExistence type="predicted"/>
<feature type="region of interest" description="Disordered" evidence="7">
    <location>
        <begin position="314"/>
        <end position="382"/>
    </location>
</feature>
<dbReference type="Pfam" id="PF00005">
    <property type="entry name" value="ABC_tran"/>
    <property type="match status" value="1"/>
</dbReference>
<evidence type="ECO:0000256" key="2">
    <source>
        <dbReference type="ARBA" id="ARBA00022692"/>
    </source>
</evidence>
<dbReference type="PROSITE" id="PS50929">
    <property type="entry name" value="ABC_TM1F"/>
    <property type="match status" value="1"/>
</dbReference>
<evidence type="ECO:0000256" key="6">
    <source>
        <dbReference type="ARBA" id="ARBA00023136"/>
    </source>
</evidence>
<evidence type="ECO:0000259" key="9">
    <source>
        <dbReference type="PROSITE" id="PS50929"/>
    </source>
</evidence>
<keyword evidence="3" id="KW-0547">Nucleotide-binding</keyword>
<dbReference type="PANTHER" id="PTHR24221">
    <property type="entry name" value="ATP-BINDING CASSETTE SUB-FAMILY B"/>
    <property type="match status" value="1"/>
</dbReference>
<gene>
    <name evidence="10" type="ORF">GCM10010345_38310</name>
</gene>
<accession>A0ABQ3CPT0</accession>
<dbReference type="PANTHER" id="PTHR24221:SF654">
    <property type="entry name" value="ATP-BINDING CASSETTE SUB-FAMILY B MEMBER 6"/>
    <property type="match status" value="1"/>
</dbReference>
<dbReference type="Proteomes" id="UP000653644">
    <property type="component" value="Unassembled WGS sequence"/>
</dbReference>
<dbReference type="PROSITE" id="PS00211">
    <property type="entry name" value="ABC_TRANSPORTER_1"/>
    <property type="match status" value="1"/>
</dbReference>
<dbReference type="EMBL" id="BMVN01000012">
    <property type="protein sequence ID" value="GHA29964.1"/>
    <property type="molecule type" value="Genomic_DNA"/>
</dbReference>
<evidence type="ECO:0000256" key="1">
    <source>
        <dbReference type="ARBA" id="ARBA00004651"/>
    </source>
</evidence>
<keyword evidence="4" id="KW-0067">ATP-binding</keyword>
<evidence type="ECO:0000256" key="5">
    <source>
        <dbReference type="ARBA" id="ARBA00022989"/>
    </source>
</evidence>
<dbReference type="SUPFAM" id="SSF52540">
    <property type="entry name" value="P-loop containing nucleoside triphosphate hydrolases"/>
    <property type="match status" value="1"/>
</dbReference>
<dbReference type="Gene3D" id="1.20.1560.10">
    <property type="entry name" value="ABC transporter type 1, transmembrane domain"/>
    <property type="match status" value="1"/>
</dbReference>
<dbReference type="InterPro" id="IPR011527">
    <property type="entry name" value="ABC1_TM_dom"/>
</dbReference>
<keyword evidence="6" id="KW-0472">Membrane</keyword>
<protein>
    <recommendedName>
        <fullName evidence="12">ABC transporter</fullName>
    </recommendedName>
</protein>
<evidence type="ECO:0000313" key="11">
    <source>
        <dbReference type="Proteomes" id="UP000653644"/>
    </source>
</evidence>
<keyword evidence="5" id="KW-1133">Transmembrane helix</keyword>
<feature type="domain" description="ABC transmembrane type-1" evidence="9">
    <location>
        <begin position="20"/>
        <end position="304"/>
    </location>
</feature>
<evidence type="ECO:0000256" key="3">
    <source>
        <dbReference type="ARBA" id="ARBA00022741"/>
    </source>
</evidence>
<reference evidence="11" key="1">
    <citation type="journal article" date="2019" name="Int. J. Syst. Evol. Microbiol.">
        <title>The Global Catalogue of Microorganisms (GCM) 10K type strain sequencing project: providing services to taxonomists for standard genome sequencing and annotation.</title>
        <authorList>
            <consortium name="The Broad Institute Genomics Platform"/>
            <consortium name="The Broad Institute Genome Sequencing Center for Infectious Disease"/>
            <person name="Wu L."/>
            <person name="Ma J."/>
        </authorList>
    </citation>
    <scope>NUCLEOTIDE SEQUENCE [LARGE SCALE GENOMIC DNA]</scope>
    <source>
        <strain evidence="11">JCM 4733</strain>
    </source>
</reference>
<dbReference type="InterPro" id="IPR017871">
    <property type="entry name" value="ABC_transporter-like_CS"/>
</dbReference>
<evidence type="ECO:0000259" key="8">
    <source>
        <dbReference type="PROSITE" id="PS50893"/>
    </source>
</evidence>
<dbReference type="SMART" id="SM00382">
    <property type="entry name" value="AAA"/>
    <property type="match status" value="1"/>
</dbReference>
<dbReference type="PROSITE" id="PS50893">
    <property type="entry name" value="ABC_TRANSPORTER_2"/>
    <property type="match status" value="1"/>
</dbReference>
<dbReference type="SUPFAM" id="SSF90123">
    <property type="entry name" value="ABC transporter transmembrane region"/>
    <property type="match status" value="1"/>
</dbReference>
<evidence type="ECO:0000313" key="10">
    <source>
        <dbReference type="EMBL" id="GHA29964.1"/>
    </source>
</evidence>
<comment type="subcellular location">
    <subcellularLocation>
        <location evidence="1">Cell membrane</location>
        <topology evidence="1">Multi-pass membrane protein</topology>
    </subcellularLocation>
</comment>
<evidence type="ECO:0000256" key="4">
    <source>
        <dbReference type="ARBA" id="ARBA00022840"/>
    </source>
</evidence>
<organism evidence="10 11">
    <name type="scientific">Streptomyces canarius</name>
    <dbReference type="NCBI Taxonomy" id="285453"/>
    <lineage>
        <taxon>Bacteria</taxon>
        <taxon>Bacillati</taxon>
        <taxon>Actinomycetota</taxon>
        <taxon>Actinomycetes</taxon>
        <taxon>Kitasatosporales</taxon>
        <taxon>Streptomycetaceae</taxon>
        <taxon>Streptomyces</taxon>
    </lineage>
</organism>
<comment type="caution">
    <text evidence="10">The sequence shown here is derived from an EMBL/GenBank/DDBJ whole genome shotgun (WGS) entry which is preliminary data.</text>
</comment>
<dbReference type="InterPro" id="IPR027417">
    <property type="entry name" value="P-loop_NTPase"/>
</dbReference>
<evidence type="ECO:0000256" key="7">
    <source>
        <dbReference type="SAM" id="MobiDB-lite"/>
    </source>
</evidence>
<evidence type="ECO:0008006" key="12">
    <source>
        <dbReference type="Google" id="ProtNLM"/>
    </source>
</evidence>
<dbReference type="Gene3D" id="3.40.50.300">
    <property type="entry name" value="P-loop containing nucleotide triphosphate hydrolases"/>
    <property type="match status" value="1"/>
</dbReference>
<feature type="compositionally biased region" description="Basic and acidic residues" evidence="7">
    <location>
        <begin position="373"/>
        <end position="382"/>
    </location>
</feature>
<keyword evidence="2" id="KW-0812">Transmembrane</keyword>
<sequence length="616" mass="64446">MRPSRAWRLLRTAVPLRALVTGMLLASAGELAGAALLGVSGWFLTTCAVVTLQADTTWSWMYPSGAVRALALGRTGLRYLERLASHRALLSAQVALRARSARGAARLTARELRAQRDGTLLTRLTTDVETVAGLPANVCAPLGAALITACLVEVLLLAAMPRLGLAELVVWAAGLWCARRAHRRARAQLATAAEARAALRTVLLGSRAAFDELRCLDAVPQARQAAATAVAAVESAEWAAARTERLGRLSLRLLAAVGQAAVLVIALGAAPAQPVAVVVGEVLLLAAGWELLERLPRLLQHLAAAEDAADRLAPLATDERPVDRNAERPVDRNAERPVDQPAERPVDGSAERPVDRSAEQRVDRSAVRPVDQPAERPVDQTWDRWSRRVTGPDGARSVEASGLPLLGSSATLTTTLSGPGLTLITGPNGSGKSTLLGRLAGRLPAPGGTVLLDGTPVHRLPAGTVAGTVTLVEADDWLADDTVAANLRQAAPSADPTALEAVLDVVGLSALPLDAPVGPGGRLLSQGQRRRLAIARAVLRRPPVLLLDEPVAGLDRPTAQALLAGLPRALPDTALVIALQDQDVDLLERPPTEVVRLGDDLAAVAPSMPAAATRAP</sequence>
<dbReference type="InterPro" id="IPR039421">
    <property type="entry name" value="Type_1_exporter"/>
</dbReference>
<dbReference type="InterPro" id="IPR003439">
    <property type="entry name" value="ABC_transporter-like_ATP-bd"/>
</dbReference>